<accession>A0A0D0NZX5</accession>
<reference evidence="1 2" key="1">
    <citation type="submission" date="2015-02" db="EMBL/GenBank/DDBJ databases">
        <title>Draft genome sequence of Kitasatospora griseola MF730-N6, a bafilomycin, terpentecin and satosporin producer.</title>
        <authorList>
            <person name="Arens J.C."/>
            <person name="Haltli B."/>
            <person name="Kerr R.G."/>
        </authorList>
    </citation>
    <scope>NUCLEOTIDE SEQUENCE [LARGE SCALE GENOMIC DNA]</scope>
    <source>
        <strain evidence="1 2">MF730-N6</strain>
    </source>
</reference>
<dbReference type="RefSeq" id="WP_043910571.1">
    <property type="nucleotide sequence ID" value="NZ_JXZB01000002.1"/>
</dbReference>
<dbReference type="Proteomes" id="UP000032066">
    <property type="component" value="Unassembled WGS sequence"/>
</dbReference>
<evidence type="ECO:0000313" key="2">
    <source>
        <dbReference type="Proteomes" id="UP000032066"/>
    </source>
</evidence>
<evidence type="ECO:0000313" key="1">
    <source>
        <dbReference type="EMBL" id="KIQ64761.1"/>
    </source>
</evidence>
<comment type="caution">
    <text evidence="1">The sequence shown here is derived from an EMBL/GenBank/DDBJ whole genome shotgun (WGS) entry which is preliminary data.</text>
</comment>
<name>A0A0D0NZX5_KITGR</name>
<keyword evidence="2" id="KW-1185">Reference proteome</keyword>
<dbReference type="OrthoDB" id="3638127at2"/>
<dbReference type="AlphaFoldDB" id="A0A0D0NZX5"/>
<dbReference type="EMBL" id="JXZB01000002">
    <property type="protein sequence ID" value="KIQ64761.1"/>
    <property type="molecule type" value="Genomic_DNA"/>
</dbReference>
<protein>
    <submittedName>
        <fullName evidence="1">Uncharacterized protein</fullName>
    </submittedName>
</protein>
<dbReference type="STRING" id="2064.TR51_11405"/>
<gene>
    <name evidence="1" type="ORF">TR51_11405</name>
</gene>
<organism evidence="1 2">
    <name type="scientific">Kitasatospora griseola</name>
    <name type="common">Streptomyces griseolosporeus</name>
    <dbReference type="NCBI Taxonomy" id="2064"/>
    <lineage>
        <taxon>Bacteria</taxon>
        <taxon>Bacillati</taxon>
        <taxon>Actinomycetota</taxon>
        <taxon>Actinomycetes</taxon>
        <taxon>Kitasatosporales</taxon>
        <taxon>Streptomycetaceae</taxon>
        <taxon>Kitasatospora</taxon>
    </lineage>
</organism>
<dbReference type="PATRIC" id="fig|2064.6.peg.2446"/>
<proteinExistence type="predicted"/>
<sequence>MTGREPAAEARRARFGALPQRIAFADLVEERPPADRPAAGYDPDALAVRFACLAADLGL</sequence>